<gene>
    <name evidence="2" type="ORF">SI7747_04004450</name>
</gene>
<evidence type="ECO:0000313" key="3">
    <source>
        <dbReference type="Proteomes" id="UP001189122"/>
    </source>
</evidence>
<accession>A0A7I8IJR6</accession>
<evidence type="ECO:0000256" key="1">
    <source>
        <dbReference type="SAM" id="MobiDB-lite"/>
    </source>
</evidence>
<dbReference type="AlphaFoldDB" id="A0A7I8IJR6"/>
<protein>
    <submittedName>
        <fullName evidence="2">Uncharacterized protein</fullName>
    </submittedName>
</protein>
<name>A0A7I8IJR6_SPIIN</name>
<dbReference type="EMBL" id="CACRZD030000004">
    <property type="protein sequence ID" value="CAA6658000.1"/>
    <property type="molecule type" value="Genomic_DNA"/>
</dbReference>
<feature type="region of interest" description="Disordered" evidence="1">
    <location>
        <begin position="1"/>
        <end position="20"/>
    </location>
</feature>
<proteinExistence type="predicted"/>
<evidence type="ECO:0000313" key="2">
    <source>
        <dbReference type="EMBL" id="CAA2618283.1"/>
    </source>
</evidence>
<sequence length="50" mass="5259">MAGPHYSKRGPSQHPQGFHSCYSPGAVVTAILNANDIPGLSSPTKPHLHP</sequence>
<dbReference type="Proteomes" id="UP001189122">
    <property type="component" value="Unassembled WGS sequence"/>
</dbReference>
<organism evidence="2">
    <name type="scientific">Spirodela intermedia</name>
    <name type="common">Intermediate duckweed</name>
    <dbReference type="NCBI Taxonomy" id="51605"/>
    <lineage>
        <taxon>Eukaryota</taxon>
        <taxon>Viridiplantae</taxon>
        <taxon>Streptophyta</taxon>
        <taxon>Embryophyta</taxon>
        <taxon>Tracheophyta</taxon>
        <taxon>Spermatophyta</taxon>
        <taxon>Magnoliopsida</taxon>
        <taxon>Liliopsida</taxon>
        <taxon>Araceae</taxon>
        <taxon>Lemnoideae</taxon>
        <taxon>Spirodela</taxon>
    </lineage>
</organism>
<reference evidence="2 3" key="1">
    <citation type="submission" date="2019-12" db="EMBL/GenBank/DDBJ databases">
        <authorList>
            <person name="Scholz U."/>
            <person name="Mascher M."/>
            <person name="Fiebig A."/>
        </authorList>
    </citation>
    <scope>NUCLEOTIDE SEQUENCE</scope>
</reference>
<dbReference type="EMBL" id="LR743591">
    <property type="protein sequence ID" value="CAA2618283.1"/>
    <property type="molecule type" value="Genomic_DNA"/>
</dbReference>
<keyword evidence="3" id="KW-1185">Reference proteome</keyword>